<dbReference type="OrthoDB" id="434560at2"/>
<accession>A0A366EQC1</accession>
<keyword evidence="1" id="KW-0812">Transmembrane</keyword>
<gene>
    <name evidence="3" type="ORF">DET59_106286</name>
</gene>
<dbReference type="Pfam" id="PF01926">
    <property type="entry name" value="MMR_HSR1"/>
    <property type="match status" value="1"/>
</dbReference>
<dbReference type="EMBL" id="QNRJ01000006">
    <property type="protein sequence ID" value="RBP04494.1"/>
    <property type="molecule type" value="Genomic_DNA"/>
</dbReference>
<reference evidence="3 4" key="1">
    <citation type="submission" date="2018-06" db="EMBL/GenBank/DDBJ databases">
        <title>Freshwater and sediment microbial communities from various areas in North America, analyzing microbe dynamics in response to fracking.</title>
        <authorList>
            <person name="Lamendella R."/>
        </authorList>
    </citation>
    <scope>NUCLEOTIDE SEQUENCE [LARGE SCALE GENOMIC DNA]</scope>
    <source>
        <strain evidence="3 4">97B</strain>
    </source>
</reference>
<evidence type="ECO:0000313" key="3">
    <source>
        <dbReference type="EMBL" id="RBP04494.1"/>
    </source>
</evidence>
<protein>
    <submittedName>
        <fullName evidence="3">50S ribosome-binding GTPase</fullName>
    </submittedName>
</protein>
<evidence type="ECO:0000256" key="1">
    <source>
        <dbReference type="SAM" id="Phobius"/>
    </source>
</evidence>
<keyword evidence="1" id="KW-0472">Membrane</keyword>
<dbReference type="Gene3D" id="3.40.50.300">
    <property type="entry name" value="P-loop containing nucleotide triphosphate hydrolases"/>
    <property type="match status" value="1"/>
</dbReference>
<dbReference type="RefSeq" id="WP_113969688.1">
    <property type="nucleotide sequence ID" value="NZ_QNRJ01000006.1"/>
</dbReference>
<comment type="caution">
    <text evidence="3">The sequence shown here is derived from an EMBL/GenBank/DDBJ whole genome shotgun (WGS) entry which is preliminary data.</text>
</comment>
<name>A0A366EQC1_9BACI</name>
<evidence type="ECO:0000313" key="4">
    <source>
        <dbReference type="Proteomes" id="UP000252118"/>
    </source>
</evidence>
<evidence type="ECO:0000259" key="2">
    <source>
        <dbReference type="Pfam" id="PF01926"/>
    </source>
</evidence>
<dbReference type="SUPFAM" id="SSF52540">
    <property type="entry name" value="P-loop containing nucleoside triphosphate hydrolases"/>
    <property type="match status" value="1"/>
</dbReference>
<dbReference type="AlphaFoldDB" id="A0A366EQC1"/>
<organism evidence="3 4">
    <name type="scientific">Rossellomorea aquimaris</name>
    <dbReference type="NCBI Taxonomy" id="189382"/>
    <lineage>
        <taxon>Bacteria</taxon>
        <taxon>Bacillati</taxon>
        <taxon>Bacillota</taxon>
        <taxon>Bacilli</taxon>
        <taxon>Bacillales</taxon>
        <taxon>Bacillaceae</taxon>
        <taxon>Rossellomorea</taxon>
    </lineage>
</organism>
<dbReference type="GO" id="GO:0005525">
    <property type="term" value="F:GTP binding"/>
    <property type="evidence" value="ECO:0007669"/>
    <property type="project" value="InterPro"/>
</dbReference>
<proteinExistence type="predicted"/>
<dbReference type="Proteomes" id="UP000252118">
    <property type="component" value="Unassembled WGS sequence"/>
</dbReference>
<sequence>MAETAKVSYSDIFYEEAQNVLQTLEEFHQLSSIELENEQLRDMLYEINGDIAHGINKIKQNLNYLMRNVEWETFNLSFFGETNAGKSTLIEALQRGNGRLIGDGSKDYTKSLTNKTLKNVNLLDMPGIEGNERKYISEIKKGVEKSHVVFYVIGTNKEPEEQTLRKIKSYLKDQAKVYSIINVRSKPNPYILKKGLTDNSLKLIEERTKEKFSEILGDHYVDNLIVHAHLGFLSVGSPLRDDLKRDQEKMKTIFGSPTNAYEFSNLSKIEGLIEHLSESSIKEIAISNTYKFFSCLEEVTSRILKGKKGFDETIKSLKFQIKECLDSSRDAVRSCQNNVLNLIDIKVDKMQSNMQKIIYDGIDNQWGETRIKSELHSEKARFEEETKDSLDKIIKELTEDIQSNMIQLQRRMDLEFKFSGYKNSDFNISNIISKMQIGMKYVLGQILDLGFSVIGIIVAFVFNPVLGIITGVISLMKKIWEWFFGDPNKRKREAKSMAYDEIRNLVQKIKKEARANTDKEFKNLDRSIQNTLLTVDHFIREVEKLSFSMNDRISDLAHSKVEIGKSMVANIEERSVEFAYFDLKLAQGMIIGEAATSATTRSYRLNKLDRYPNVGVLMVNIYPDQKEGYFYLKSPQEFTYRAFSNLIDYYKKTDESFAIKGVRRMKNGENLSNR</sequence>
<dbReference type="InterPro" id="IPR006073">
    <property type="entry name" value="GTP-bd"/>
</dbReference>
<feature type="transmembrane region" description="Helical" evidence="1">
    <location>
        <begin position="449"/>
        <end position="473"/>
    </location>
</feature>
<dbReference type="InterPro" id="IPR027417">
    <property type="entry name" value="P-loop_NTPase"/>
</dbReference>
<keyword evidence="1" id="KW-1133">Transmembrane helix</keyword>
<feature type="domain" description="G" evidence="2">
    <location>
        <begin position="77"/>
        <end position="178"/>
    </location>
</feature>